<protein>
    <submittedName>
        <fullName evidence="1">Uncharacterized protein</fullName>
    </submittedName>
</protein>
<dbReference type="AlphaFoldDB" id="A0A5C6FCW7"/>
<proteinExistence type="predicted"/>
<reference evidence="1 2" key="1">
    <citation type="submission" date="2019-02" db="EMBL/GenBank/DDBJ databases">
        <title>Deep-cultivation of Planctomycetes and their phenomic and genomic characterization uncovers novel biology.</title>
        <authorList>
            <person name="Wiegand S."/>
            <person name="Jogler M."/>
            <person name="Boedeker C."/>
            <person name="Pinto D."/>
            <person name="Vollmers J."/>
            <person name="Rivas-Marin E."/>
            <person name="Kohn T."/>
            <person name="Peeters S.H."/>
            <person name="Heuer A."/>
            <person name="Rast P."/>
            <person name="Oberbeckmann S."/>
            <person name="Bunk B."/>
            <person name="Jeske O."/>
            <person name="Meyerdierks A."/>
            <person name="Storesund J.E."/>
            <person name="Kallscheuer N."/>
            <person name="Luecker S."/>
            <person name="Lage O.M."/>
            <person name="Pohl T."/>
            <person name="Merkel B.J."/>
            <person name="Hornburger P."/>
            <person name="Mueller R.-W."/>
            <person name="Bruemmer F."/>
            <person name="Labrenz M."/>
            <person name="Spormann A.M."/>
            <person name="Op Den Camp H."/>
            <person name="Overmann J."/>
            <person name="Amann R."/>
            <person name="Jetten M.S.M."/>
            <person name="Mascher T."/>
            <person name="Medema M.H."/>
            <person name="Devos D.P."/>
            <person name="Kaster A.-K."/>
            <person name="Ovreas L."/>
            <person name="Rohde M."/>
            <person name="Galperin M.Y."/>
            <person name="Jogler C."/>
        </authorList>
    </citation>
    <scope>NUCLEOTIDE SEQUENCE [LARGE SCALE GENOMIC DNA]</scope>
    <source>
        <strain evidence="1 2">Poly51</strain>
    </source>
</reference>
<sequence>MTPFQMAEIISGERKGLQCSAEKSRYLRIGSRSPLPRTWGIEHWLIPYATEEASNLHRKCDFVERNLERAVSSPQGIFTASE</sequence>
<keyword evidence="2" id="KW-1185">Reference proteome</keyword>
<evidence type="ECO:0000313" key="2">
    <source>
        <dbReference type="Proteomes" id="UP000318288"/>
    </source>
</evidence>
<accession>A0A5C6FCW7</accession>
<organism evidence="1 2">
    <name type="scientific">Rubripirellula tenax</name>
    <dbReference type="NCBI Taxonomy" id="2528015"/>
    <lineage>
        <taxon>Bacteria</taxon>
        <taxon>Pseudomonadati</taxon>
        <taxon>Planctomycetota</taxon>
        <taxon>Planctomycetia</taxon>
        <taxon>Pirellulales</taxon>
        <taxon>Pirellulaceae</taxon>
        <taxon>Rubripirellula</taxon>
    </lineage>
</organism>
<dbReference type="Proteomes" id="UP000318288">
    <property type="component" value="Unassembled WGS sequence"/>
</dbReference>
<comment type="caution">
    <text evidence="1">The sequence shown here is derived from an EMBL/GenBank/DDBJ whole genome shotgun (WGS) entry which is preliminary data.</text>
</comment>
<evidence type="ECO:0000313" key="1">
    <source>
        <dbReference type="EMBL" id="TWU58487.1"/>
    </source>
</evidence>
<name>A0A5C6FCW7_9BACT</name>
<dbReference type="EMBL" id="SJPW01000002">
    <property type="protein sequence ID" value="TWU58487.1"/>
    <property type="molecule type" value="Genomic_DNA"/>
</dbReference>
<gene>
    <name evidence="1" type="ORF">Poly51_12650</name>
</gene>